<dbReference type="OMA" id="CVTEMSM"/>
<dbReference type="GO" id="GO:0032543">
    <property type="term" value="P:mitochondrial translation"/>
    <property type="evidence" value="ECO:0007669"/>
    <property type="project" value="InterPro"/>
</dbReference>
<dbReference type="STRING" id="7757.ENSPMAP00000004936"/>
<dbReference type="PANTHER" id="PTHR31278">
    <property type="entry name" value="CHCHD1"/>
    <property type="match status" value="1"/>
</dbReference>
<accession>S4RIA4</accession>
<dbReference type="SUPFAM" id="SSF47072">
    <property type="entry name" value="Cysteine alpha-hairpin motif"/>
    <property type="match status" value="1"/>
</dbReference>
<dbReference type="GO" id="GO:0005761">
    <property type="term" value="C:mitochondrial ribosome"/>
    <property type="evidence" value="ECO:0007669"/>
    <property type="project" value="InterPro"/>
</dbReference>
<name>S4RIA4_PETMA</name>
<dbReference type="Ensembl" id="ENSPMAT00000004955.1">
    <property type="protein sequence ID" value="ENSPMAP00000004936.1"/>
    <property type="gene ID" value="ENSPMAG00000004495.1"/>
</dbReference>
<dbReference type="InterPro" id="IPR009069">
    <property type="entry name" value="Cys_alpha_HP_mot_SF"/>
</dbReference>
<dbReference type="AlphaFoldDB" id="S4RIA4"/>
<dbReference type="InterPro" id="IPR033620">
    <property type="entry name" value="Ribosomal_mS37_met"/>
</dbReference>
<dbReference type="GO" id="GO:0005654">
    <property type="term" value="C:nucleoplasm"/>
    <property type="evidence" value="ECO:0007669"/>
    <property type="project" value="TreeGrafter"/>
</dbReference>
<dbReference type="GO" id="GO:0003723">
    <property type="term" value="F:RNA binding"/>
    <property type="evidence" value="ECO:0007669"/>
    <property type="project" value="TreeGrafter"/>
</dbReference>
<evidence type="ECO:0000313" key="1">
    <source>
        <dbReference type="Ensembl" id="ENSPMAP00000004936.1"/>
    </source>
</evidence>
<organism evidence="1">
    <name type="scientific">Petromyzon marinus</name>
    <name type="common">Sea lamprey</name>
    <dbReference type="NCBI Taxonomy" id="7757"/>
    <lineage>
        <taxon>Eukaryota</taxon>
        <taxon>Metazoa</taxon>
        <taxon>Chordata</taxon>
        <taxon>Craniata</taxon>
        <taxon>Vertebrata</taxon>
        <taxon>Cyclostomata</taxon>
        <taxon>Hyperoartia</taxon>
        <taxon>Petromyzontiformes</taxon>
        <taxon>Petromyzontidae</taxon>
        <taxon>Petromyzon</taxon>
    </lineage>
</organism>
<sequence length="135" mass="15038">VMASRCADINVRAALLTTRLSKKPPLEPKRALALQDKAGFKREPLGEATCITEMMLLMGCWRLNNFTDSPCSSEIRAFSNCSSKTKAQLKDEQDGGKRTPSMMSQKQANALLSRFPIKANVRRGRFWDLASSQKS</sequence>
<reference evidence="1" key="2">
    <citation type="submission" date="2025-09" db="UniProtKB">
        <authorList>
            <consortium name="Ensembl"/>
        </authorList>
    </citation>
    <scope>IDENTIFICATION</scope>
</reference>
<protein>
    <submittedName>
        <fullName evidence="1">Coiled-coil-helix-coiled-coil-helix domain containing 1</fullName>
    </submittedName>
</protein>
<proteinExistence type="predicted"/>
<dbReference type="HOGENOM" id="CLU_146244_1_0_1"/>
<dbReference type="GeneTree" id="ENSGT00390000007683"/>
<reference evidence="1" key="1">
    <citation type="submission" date="2025-08" db="UniProtKB">
        <authorList>
            <consortium name="Ensembl"/>
        </authorList>
    </citation>
    <scope>IDENTIFICATION</scope>
</reference>
<dbReference type="PANTHER" id="PTHR31278:SF2">
    <property type="entry name" value="SMALL RIBOSOMAL SUBUNIT PROTEIN MS37"/>
    <property type="match status" value="1"/>
</dbReference>